<comment type="caution">
    <text evidence="2">The sequence shown here is derived from an EMBL/GenBank/DDBJ whole genome shotgun (WGS) entry which is preliminary data.</text>
</comment>
<dbReference type="EMBL" id="MU806119">
    <property type="protein sequence ID" value="KAJ3839571.1"/>
    <property type="molecule type" value="Genomic_DNA"/>
</dbReference>
<organism evidence="2 3">
    <name type="scientific">Lentinula raphanica</name>
    <dbReference type="NCBI Taxonomy" id="153919"/>
    <lineage>
        <taxon>Eukaryota</taxon>
        <taxon>Fungi</taxon>
        <taxon>Dikarya</taxon>
        <taxon>Basidiomycota</taxon>
        <taxon>Agaricomycotina</taxon>
        <taxon>Agaricomycetes</taxon>
        <taxon>Agaricomycetidae</taxon>
        <taxon>Agaricales</taxon>
        <taxon>Marasmiineae</taxon>
        <taxon>Omphalotaceae</taxon>
        <taxon>Lentinula</taxon>
    </lineage>
</organism>
<sequence>MHFITSLRPCVLLLLYVGTCALPANTLPLYPVRFPSLRNISPLTYNYDSSMFNPQKRVIPANQIDLNFLPGRAREPGRTLAELPKVDEVTYTLLPTKVDPEDFQARLRRKGITEDHVHDWFIKFVNRAFMMMGVTAH</sequence>
<reference evidence="2" key="1">
    <citation type="submission" date="2022-08" db="EMBL/GenBank/DDBJ databases">
        <authorList>
            <consortium name="DOE Joint Genome Institute"/>
            <person name="Min B."/>
            <person name="Riley R."/>
            <person name="Sierra-Patev S."/>
            <person name="Naranjo-Ortiz M."/>
            <person name="Looney B."/>
            <person name="Konkel Z."/>
            <person name="Slot J.C."/>
            <person name="Sakamoto Y."/>
            <person name="Steenwyk J.L."/>
            <person name="Rokas A."/>
            <person name="Carro J."/>
            <person name="Camarero S."/>
            <person name="Ferreira P."/>
            <person name="Molpeceres G."/>
            <person name="Ruiz-Duenas F.J."/>
            <person name="Serrano A."/>
            <person name="Henrissat B."/>
            <person name="Drula E."/>
            <person name="Hughes K.W."/>
            <person name="Mata J.L."/>
            <person name="Ishikawa N.K."/>
            <person name="Vargas-Isla R."/>
            <person name="Ushijima S."/>
            <person name="Smith C.A."/>
            <person name="Ahrendt S."/>
            <person name="Andreopoulos W."/>
            <person name="He G."/>
            <person name="Labutti K."/>
            <person name="Lipzen A."/>
            <person name="Ng V."/>
            <person name="Sandor L."/>
            <person name="Barry K."/>
            <person name="Martinez A.T."/>
            <person name="Xiao Y."/>
            <person name="Gibbons J.G."/>
            <person name="Terashima K."/>
            <person name="Hibbett D.S."/>
            <person name="Grigoriev I.V."/>
        </authorList>
    </citation>
    <scope>NUCLEOTIDE SEQUENCE</scope>
    <source>
        <strain evidence="2">TFB9207</strain>
    </source>
</reference>
<keyword evidence="3" id="KW-1185">Reference proteome</keyword>
<keyword evidence="1" id="KW-0732">Signal</keyword>
<proteinExistence type="predicted"/>
<name>A0AA38PBJ6_9AGAR</name>
<accession>A0AA38PBJ6</accession>
<evidence type="ECO:0000256" key="1">
    <source>
        <dbReference type="SAM" id="SignalP"/>
    </source>
</evidence>
<evidence type="ECO:0000313" key="3">
    <source>
        <dbReference type="Proteomes" id="UP001163846"/>
    </source>
</evidence>
<feature type="chain" id="PRO_5041347465" evidence="1">
    <location>
        <begin position="22"/>
        <end position="137"/>
    </location>
</feature>
<gene>
    <name evidence="2" type="ORF">F5878DRAFT_615875</name>
</gene>
<feature type="signal peptide" evidence="1">
    <location>
        <begin position="1"/>
        <end position="21"/>
    </location>
</feature>
<dbReference type="Proteomes" id="UP001163846">
    <property type="component" value="Unassembled WGS sequence"/>
</dbReference>
<evidence type="ECO:0000313" key="2">
    <source>
        <dbReference type="EMBL" id="KAJ3839571.1"/>
    </source>
</evidence>
<dbReference type="AlphaFoldDB" id="A0AA38PBJ6"/>
<protein>
    <submittedName>
        <fullName evidence="2">Uncharacterized protein</fullName>
    </submittedName>
</protein>